<dbReference type="Pfam" id="PF00153">
    <property type="entry name" value="Mito_carr"/>
    <property type="match status" value="2"/>
</dbReference>
<dbReference type="InterPro" id="IPR050391">
    <property type="entry name" value="Mito_Metabolite_Transporter"/>
</dbReference>
<evidence type="ECO:0000256" key="6">
    <source>
        <dbReference type="ARBA" id="ARBA00022989"/>
    </source>
</evidence>
<evidence type="ECO:0000313" key="10">
    <source>
        <dbReference type="EMBL" id="KAK3268858.1"/>
    </source>
</evidence>
<keyword evidence="11" id="KW-1185">Reference proteome</keyword>
<evidence type="ECO:0000256" key="5">
    <source>
        <dbReference type="ARBA" id="ARBA00022737"/>
    </source>
</evidence>
<evidence type="ECO:0000256" key="3">
    <source>
        <dbReference type="ARBA" id="ARBA00022448"/>
    </source>
</evidence>
<gene>
    <name evidence="10" type="ORF">CYMTET_22663</name>
</gene>
<evidence type="ECO:0000256" key="9">
    <source>
        <dbReference type="RuleBase" id="RU000488"/>
    </source>
</evidence>
<feature type="repeat" description="Solcar" evidence="8">
    <location>
        <begin position="70"/>
        <end position="154"/>
    </location>
</feature>
<name>A0AAE0FZQ3_9CHLO</name>
<dbReference type="SUPFAM" id="SSF103506">
    <property type="entry name" value="Mitochondrial carrier"/>
    <property type="match status" value="1"/>
</dbReference>
<dbReference type="EMBL" id="LGRX02011526">
    <property type="protein sequence ID" value="KAK3268858.1"/>
    <property type="molecule type" value="Genomic_DNA"/>
</dbReference>
<organism evidence="10 11">
    <name type="scientific">Cymbomonas tetramitiformis</name>
    <dbReference type="NCBI Taxonomy" id="36881"/>
    <lineage>
        <taxon>Eukaryota</taxon>
        <taxon>Viridiplantae</taxon>
        <taxon>Chlorophyta</taxon>
        <taxon>Pyramimonadophyceae</taxon>
        <taxon>Pyramimonadales</taxon>
        <taxon>Pyramimonadaceae</taxon>
        <taxon>Cymbomonas</taxon>
    </lineage>
</organism>
<evidence type="ECO:0000256" key="1">
    <source>
        <dbReference type="ARBA" id="ARBA00004141"/>
    </source>
</evidence>
<comment type="caution">
    <text evidence="10">The sequence shown here is derived from an EMBL/GenBank/DDBJ whole genome shotgun (WGS) entry which is preliminary data.</text>
</comment>
<evidence type="ECO:0000256" key="7">
    <source>
        <dbReference type="ARBA" id="ARBA00023136"/>
    </source>
</evidence>
<keyword evidence="5" id="KW-0677">Repeat</keyword>
<evidence type="ECO:0000256" key="8">
    <source>
        <dbReference type="PROSITE-ProRule" id="PRU00282"/>
    </source>
</evidence>
<dbReference type="Proteomes" id="UP001190700">
    <property type="component" value="Unassembled WGS sequence"/>
</dbReference>
<comment type="similarity">
    <text evidence="2 9">Belongs to the mitochondrial carrier (TC 2.A.29) family.</text>
</comment>
<dbReference type="GO" id="GO:0016020">
    <property type="term" value="C:membrane"/>
    <property type="evidence" value="ECO:0007669"/>
    <property type="project" value="UniProtKB-SubCell"/>
</dbReference>
<sequence>MPREPRNALNAGGRAGIAEMGYAVWKSGGARALYNGVNASIFRQFTYGGLRLALYQPIRDTLAGSGNETPSAGLQILAGGASGAIASAVCTPADVVKLRLQAGSAQYRGVGHALCTIASAEGILKLWRGVVPTSTRAAVVAGVELGFYDIFKTRAINWVSPCLIVDR</sequence>
<dbReference type="InterPro" id="IPR023395">
    <property type="entry name" value="MCP_dom_sf"/>
</dbReference>
<keyword evidence="6" id="KW-1133">Transmembrane helix</keyword>
<keyword evidence="7 8" id="KW-0472">Membrane</keyword>
<accession>A0AAE0FZQ3</accession>
<evidence type="ECO:0000313" key="11">
    <source>
        <dbReference type="Proteomes" id="UP001190700"/>
    </source>
</evidence>
<keyword evidence="4 8" id="KW-0812">Transmembrane</keyword>
<dbReference type="AlphaFoldDB" id="A0AAE0FZQ3"/>
<dbReference type="Gene3D" id="1.50.40.10">
    <property type="entry name" value="Mitochondrial carrier domain"/>
    <property type="match status" value="1"/>
</dbReference>
<comment type="subcellular location">
    <subcellularLocation>
        <location evidence="1">Membrane</location>
        <topology evidence="1">Multi-pass membrane protein</topology>
    </subcellularLocation>
</comment>
<reference evidence="10 11" key="1">
    <citation type="journal article" date="2015" name="Genome Biol. Evol.">
        <title>Comparative Genomics of a Bacterivorous Green Alga Reveals Evolutionary Causalities and Consequences of Phago-Mixotrophic Mode of Nutrition.</title>
        <authorList>
            <person name="Burns J.A."/>
            <person name="Paasch A."/>
            <person name="Narechania A."/>
            <person name="Kim E."/>
        </authorList>
    </citation>
    <scope>NUCLEOTIDE SEQUENCE [LARGE SCALE GENOMIC DNA]</scope>
    <source>
        <strain evidence="10 11">PLY_AMNH</strain>
    </source>
</reference>
<proteinExistence type="inferred from homology"/>
<dbReference type="PANTHER" id="PTHR45618">
    <property type="entry name" value="MITOCHONDRIAL DICARBOXYLATE CARRIER-RELATED"/>
    <property type="match status" value="1"/>
</dbReference>
<dbReference type="InterPro" id="IPR018108">
    <property type="entry name" value="MCP_transmembrane"/>
</dbReference>
<evidence type="ECO:0000256" key="2">
    <source>
        <dbReference type="ARBA" id="ARBA00006375"/>
    </source>
</evidence>
<keyword evidence="3 9" id="KW-0813">Transport</keyword>
<feature type="repeat" description="Solcar" evidence="8">
    <location>
        <begin position="1"/>
        <end position="61"/>
    </location>
</feature>
<dbReference type="PROSITE" id="PS50920">
    <property type="entry name" value="SOLCAR"/>
    <property type="match status" value="2"/>
</dbReference>
<evidence type="ECO:0000256" key="4">
    <source>
        <dbReference type="ARBA" id="ARBA00022692"/>
    </source>
</evidence>
<protein>
    <submittedName>
        <fullName evidence="10">Uncharacterized protein</fullName>
    </submittedName>
</protein>